<evidence type="ECO:0000313" key="4">
    <source>
        <dbReference type="Proteomes" id="UP000464657"/>
    </source>
</evidence>
<name>A0A7L4ZJ85_9FLAO</name>
<feature type="domain" description="DUF5723" evidence="2">
    <location>
        <begin position="37"/>
        <end position="446"/>
    </location>
</feature>
<dbReference type="RefSeq" id="WP_228055013.1">
    <property type="nucleotide sequence ID" value="NZ_CP019288.1"/>
</dbReference>
<keyword evidence="4" id="KW-1185">Reference proteome</keyword>
<gene>
    <name evidence="3" type="ORF">IMCC3317_19000</name>
</gene>
<accession>A0A7L4ZJ85</accession>
<evidence type="ECO:0000259" key="2">
    <source>
        <dbReference type="Pfam" id="PF18990"/>
    </source>
</evidence>
<feature type="chain" id="PRO_5029452766" description="DUF5723 domain-containing protein" evidence="1">
    <location>
        <begin position="18"/>
        <end position="475"/>
    </location>
</feature>
<reference evidence="3 4" key="1">
    <citation type="journal article" date="2013" name="Int. J. Syst. Evol. Microbiol.">
        <title>Kordia antarctica sp. nov., isolated from Antarctic seawater.</title>
        <authorList>
            <person name="Baek K."/>
            <person name="Choi A."/>
            <person name="Kang I."/>
            <person name="Lee K."/>
            <person name="Cho J.C."/>
        </authorList>
    </citation>
    <scope>NUCLEOTIDE SEQUENCE [LARGE SCALE GENOMIC DNA]</scope>
    <source>
        <strain evidence="3 4">IMCC3317</strain>
    </source>
</reference>
<keyword evidence="1" id="KW-0732">Signal</keyword>
<protein>
    <recommendedName>
        <fullName evidence="2">DUF5723 domain-containing protein</fullName>
    </recommendedName>
</protein>
<feature type="signal peptide" evidence="1">
    <location>
        <begin position="1"/>
        <end position="17"/>
    </location>
</feature>
<dbReference type="EMBL" id="CP019288">
    <property type="protein sequence ID" value="QHI36537.1"/>
    <property type="molecule type" value="Genomic_DNA"/>
</dbReference>
<proteinExistence type="predicted"/>
<dbReference type="Pfam" id="PF18990">
    <property type="entry name" value="DUF5723"/>
    <property type="match status" value="1"/>
</dbReference>
<dbReference type="InterPro" id="IPR043781">
    <property type="entry name" value="DUF5723"/>
</dbReference>
<sequence>MKKLSIVFILFSFFVHAQNKQLLYNYTDIPQSLLLNPGAEVNYKWHIGIPLLSHIHASFGASGVSAYDLFAANGIDFNEKLRRVVYNLDRNDYFTINQQVEILSGGFAVGKSFERNKYLSFGLYQETDIHLYYPRDYAILAYEGNRDNIDREFDLSDLNGKGELISVLHVGLTTKVNKKWTYGIRGKIYSSLLNFKSTNNNGSFVTTEGTNNFYNHAFDLDLELQTSGFASLIDLDNDGQNDWNKKAVKELRKRVLFGGNLGLGVDLGFTYHPKEQFTITGSIQDLGFIHHTKDVETYTLKGQHTFEGVNPLFPNNGSGQTAEEYWQEIKDNFEDLFELDTITKKYVSWRSPKLNGSASYKYGKKILKECNCIAEDGDYLNEVGLQVFAIGRSRRPQLAVTAFYYRRLFSFLSGKVTYTVDGFSKTNVGVGLSSHVGNMNFYIMADNLFEYQNIAKAQYASVQLGFNYIFPMEKK</sequence>
<evidence type="ECO:0000313" key="3">
    <source>
        <dbReference type="EMBL" id="QHI36537.1"/>
    </source>
</evidence>
<organism evidence="3 4">
    <name type="scientific">Kordia antarctica</name>
    <dbReference type="NCBI Taxonomy" id="1218801"/>
    <lineage>
        <taxon>Bacteria</taxon>
        <taxon>Pseudomonadati</taxon>
        <taxon>Bacteroidota</taxon>
        <taxon>Flavobacteriia</taxon>
        <taxon>Flavobacteriales</taxon>
        <taxon>Flavobacteriaceae</taxon>
        <taxon>Kordia</taxon>
    </lineage>
</organism>
<dbReference type="KEGG" id="kan:IMCC3317_19000"/>
<dbReference type="AlphaFoldDB" id="A0A7L4ZJ85"/>
<dbReference type="Proteomes" id="UP000464657">
    <property type="component" value="Chromosome"/>
</dbReference>
<evidence type="ECO:0000256" key="1">
    <source>
        <dbReference type="SAM" id="SignalP"/>
    </source>
</evidence>